<name>A0AAV9IAL2_9RHOD</name>
<proteinExistence type="predicted"/>
<keyword evidence="1" id="KW-0812">Transmembrane</keyword>
<evidence type="ECO:0000313" key="4">
    <source>
        <dbReference type="Proteomes" id="UP001300502"/>
    </source>
</evidence>
<keyword evidence="4" id="KW-1185">Reference proteome</keyword>
<feature type="chain" id="PRO_5043731869" evidence="2">
    <location>
        <begin position="22"/>
        <end position="485"/>
    </location>
</feature>
<dbReference type="EMBL" id="JANCYU010000023">
    <property type="protein sequence ID" value="KAK4524384.1"/>
    <property type="molecule type" value="Genomic_DNA"/>
</dbReference>
<sequence>MDKTIFFLLISVFVSFKSLEASDSAVGEYLNNVTIPEYAENSTVKVRDQKAAIPGFFLGLANYGDHRIKQSILDESGRLNPQFSCASASENSCYVVDIFEDRSLFFFEFQSSYNYDPRTPKVESQTISVHLEGSPTLEADDLLDDSRSGTFILFYDCPRKAADFSYHLVEMNIPLGQPGVNLSFSFLKKCGYGTHPYARLVLQNEEGEEMTKETIILDPIVSTFQLTLVMNYAEAVQSFEPPKIAYDHNSYSVRISGQGADRGGTVLGGEKITWVLQDECIGSLNGISRHASIFVSIPPFETLSIHFIKDCGGGRPRGLHVGLTPSVFDIVEDGIVLKSPIRVLNETDKILELHLFLHGDSISRSMLIGPPILDIIDPSIVSGKLISGTGRKNSMALQEILLKAGERKSFAFNFVCKRTGQTNVYISIPVRNRDNIDLLLVKRCKAPLSFRHSTYLTANSTLILLALFAFIFGICIIRKLRPRKS</sequence>
<protein>
    <submittedName>
        <fullName evidence="3">Uncharacterized protein</fullName>
    </submittedName>
</protein>
<comment type="caution">
    <text evidence="3">The sequence shown here is derived from an EMBL/GenBank/DDBJ whole genome shotgun (WGS) entry which is preliminary data.</text>
</comment>
<gene>
    <name evidence="3" type="ORF">GAYE_SCF03G2284</name>
</gene>
<evidence type="ECO:0000256" key="1">
    <source>
        <dbReference type="SAM" id="Phobius"/>
    </source>
</evidence>
<accession>A0AAV9IAL2</accession>
<dbReference type="Proteomes" id="UP001300502">
    <property type="component" value="Unassembled WGS sequence"/>
</dbReference>
<evidence type="ECO:0000313" key="3">
    <source>
        <dbReference type="EMBL" id="KAK4524384.1"/>
    </source>
</evidence>
<keyword evidence="1" id="KW-0472">Membrane</keyword>
<feature type="signal peptide" evidence="2">
    <location>
        <begin position="1"/>
        <end position="21"/>
    </location>
</feature>
<organism evidence="3 4">
    <name type="scientific">Galdieria yellowstonensis</name>
    <dbReference type="NCBI Taxonomy" id="3028027"/>
    <lineage>
        <taxon>Eukaryota</taxon>
        <taxon>Rhodophyta</taxon>
        <taxon>Bangiophyceae</taxon>
        <taxon>Galdieriales</taxon>
        <taxon>Galdieriaceae</taxon>
        <taxon>Galdieria</taxon>
    </lineage>
</organism>
<reference evidence="3 4" key="1">
    <citation type="submission" date="2022-07" db="EMBL/GenBank/DDBJ databases">
        <title>Genome-wide signatures of adaptation to extreme environments.</title>
        <authorList>
            <person name="Cho C.H."/>
            <person name="Yoon H.S."/>
        </authorList>
    </citation>
    <scope>NUCLEOTIDE SEQUENCE [LARGE SCALE GENOMIC DNA]</scope>
    <source>
        <strain evidence="3 4">108.79 E11</strain>
    </source>
</reference>
<evidence type="ECO:0000256" key="2">
    <source>
        <dbReference type="SAM" id="SignalP"/>
    </source>
</evidence>
<keyword evidence="2" id="KW-0732">Signal</keyword>
<feature type="transmembrane region" description="Helical" evidence="1">
    <location>
        <begin position="455"/>
        <end position="477"/>
    </location>
</feature>
<keyword evidence="1" id="KW-1133">Transmembrane helix</keyword>
<dbReference type="AlphaFoldDB" id="A0AAV9IAL2"/>